<dbReference type="Proteomes" id="UP001549146">
    <property type="component" value="Unassembled WGS sequence"/>
</dbReference>
<gene>
    <name evidence="1" type="ORF">ABID46_001567</name>
</gene>
<proteinExistence type="predicted"/>
<evidence type="ECO:0008006" key="3">
    <source>
        <dbReference type="Google" id="ProtNLM"/>
    </source>
</evidence>
<comment type="caution">
    <text evidence="1">The sequence shown here is derived from an EMBL/GenBank/DDBJ whole genome shotgun (WGS) entry which is preliminary data.</text>
</comment>
<evidence type="ECO:0000313" key="2">
    <source>
        <dbReference type="Proteomes" id="UP001549146"/>
    </source>
</evidence>
<organism evidence="1 2">
    <name type="scientific">Moheibacter stercoris</name>
    <dbReference type="NCBI Taxonomy" id="1628251"/>
    <lineage>
        <taxon>Bacteria</taxon>
        <taxon>Pseudomonadati</taxon>
        <taxon>Bacteroidota</taxon>
        <taxon>Flavobacteriia</taxon>
        <taxon>Flavobacteriales</taxon>
        <taxon>Weeksellaceae</taxon>
        <taxon>Moheibacter</taxon>
    </lineage>
</organism>
<keyword evidence="2" id="KW-1185">Reference proteome</keyword>
<accession>A0ABV2LTU8</accession>
<protein>
    <recommendedName>
        <fullName evidence="3">Transposase</fullName>
    </recommendedName>
</protein>
<dbReference type="EMBL" id="JBEPMO010000007">
    <property type="protein sequence ID" value="MET3731985.1"/>
    <property type="molecule type" value="Genomic_DNA"/>
</dbReference>
<evidence type="ECO:0000313" key="1">
    <source>
        <dbReference type="EMBL" id="MET3731985.1"/>
    </source>
</evidence>
<reference evidence="1 2" key="1">
    <citation type="submission" date="2024-06" db="EMBL/GenBank/DDBJ databases">
        <title>Genomic Encyclopedia of Type Strains, Phase IV (KMG-IV): sequencing the most valuable type-strain genomes for metagenomic binning, comparative biology and taxonomic classification.</title>
        <authorList>
            <person name="Goeker M."/>
        </authorList>
    </citation>
    <scope>NUCLEOTIDE SEQUENCE [LARGE SCALE GENOMIC DNA]</scope>
    <source>
        <strain evidence="1 2">DSM 29388</strain>
    </source>
</reference>
<name>A0ABV2LTU8_9FLAO</name>
<sequence>MQGRKRFTPQLFYHTSLENLVPKDNYYRILLRELDLHYLYACTSNYYGSEGQESIPIPMPRSRPNQANHAN</sequence>